<dbReference type="PANTHER" id="PTHR10110:SF195">
    <property type="entry name" value="NA(+)_H(+) ANTIPORTER NHAS2"/>
    <property type="match status" value="1"/>
</dbReference>
<dbReference type="InterPro" id="IPR018422">
    <property type="entry name" value="Cation/H_exchanger_CPA1"/>
</dbReference>
<feature type="transmembrane region" description="Helical" evidence="11">
    <location>
        <begin position="298"/>
        <end position="317"/>
    </location>
</feature>
<keyword evidence="7" id="KW-0915">Sodium</keyword>
<keyword evidence="2" id="KW-0813">Transport</keyword>
<dbReference type="RefSeq" id="WP_010878349.1">
    <property type="nucleotide sequence ID" value="NZ_CP006577.1"/>
</dbReference>
<dbReference type="HOGENOM" id="CLU_005912_8_1_2"/>
<keyword evidence="3" id="KW-0050">Antiport</keyword>
<keyword evidence="8" id="KW-0406">Ion transport</keyword>
<reference evidence="13 14" key="1">
    <citation type="submission" date="2013-07" db="EMBL/GenBank/DDBJ databases">
        <title>Genome of Archaeoglobus fulgidus.</title>
        <authorList>
            <person name="Fiebig A."/>
            <person name="Birkeland N.-K."/>
        </authorList>
    </citation>
    <scope>NUCLEOTIDE SEQUENCE [LARGE SCALE GENOMIC DNA]</scope>
    <source>
        <strain evidence="13 14">DSM 8774</strain>
    </source>
</reference>
<keyword evidence="10" id="KW-0739">Sodium transport</keyword>
<evidence type="ECO:0000256" key="11">
    <source>
        <dbReference type="SAM" id="Phobius"/>
    </source>
</evidence>
<feature type="transmembrane region" description="Helical" evidence="11">
    <location>
        <begin position="329"/>
        <end position="348"/>
    </location>
</feature>
<evidence type="ECO:0000256" key="5">
    <source>
        <dbReference type="ARBA" id="ARBA00022692"/>
    </source>
</evidence>
<organism evidence="13 14">
    <name type="scientific">Archaeoglobus fulgidus DSM 8774</name>
    <dbReference type="NCBI Taxonomy" id="1344584"/>
    <lineage>
        <taxon>Archaea</taxon>
        <taxon>Methanobacteriati</taxon>
        <taxon>Methanobacteriota</taxon>
        <taxon>Archaeoglobi</taxon>
        <taxon>Archaeoglobales</taxon>
        <taxon>Archaeoglobaceae</taxon>
        <taxon>Archaeoglobus</taxon>
    </lineage>
</organism>
<dbReference type="GO" id="GO:0005886">
    <property type="term" value="C:plasma membrane"/>
    <property type="evidence" value="ECO:0007669"/>
    <property type="project" value="UniProtKB-SubCell"/>
</dbReference>
<feature type="transmembrane region" description="Helical" evidence="11">
    <location>
        <begin position="354"/>
        <end position="375"/>
    </location>
</feature>
<dbReference type="EMBL" id="CP006577">
    <property type="protein sequence ID" value="AIG97722.1"/>
    <property type="molecule type" value="Genomic_DNA"/>
</dbReference>
<accession>A0A075WDG9</accession>
<evidence type="ECO:0000256" key="3">
    <source>
        <dbReference type="ARBA" id="ARBA00022449"/>
    </source>
</evidence>
<gene>
    <name evidence="13" type="ORF">AFULGI_00009300</name>
</gene>
<name>A0A075WDG9_ARCFL</name>
<keyword evidence="9 11" id="KW-0472">Membrane</keyword>
<feature type="transmembrane region" description="Helical" evidence="11">
    <location>
        <begin position="180"/>
        <end position="202"/>
    </location>
</feature>
<sequence>MIEENLVEFIEILMLATAVAVTVKFIRLPYTIALVLAGLFVGLAGLLPEVPLSREIVFFIFLPPLLFEAAMNMDLKELRENFGPIALIAFLGVVVTTTVVGFSLNWILGIPLALALIFGAMVSATDPVSVLATFKSISAPKKLSILIEGESVLNDGAAIVVFAIALEMMLKGVFDPLNAALDFAVVCVGGAAVGLAVGYLAYRILAKIDDALVEIAVTIVAAYLGFVLAERFHFSGVIAVVAAGLILGNYGRDFSMSPTTRVIMLDFWSVIVFLVNSIIFILIGVNTHITIFSAWKEILVAIAAVILARAFVVYPVMTYYRFPNLWKHVVFWGGLRGVIPVALALSFGNQLLSAMAFGVVLFSLLLQGISLEIFVKRKFVSESERELEEIIARYIAARSAKFELMKAVEQGRIVEPVAREMLPNLDAEIEELRSKLEEKIRGGMGSKLRKAAVKYVIDAKKSAVVDAMAGGLVSQEVALEIMRELDSKTAELME</sequence>
<dbReference type="GO" id="GO:0098719">
    <property type="term" value="P:sodium ion import across plasma membrane"/>
    <property type="evidence" value="ECO:0007669"/>
    <property type="project" value="TreeGrafter"/>
</dbReference>
<dbReference type="KEGG" id="afg:AFULGI_00009300"/>
<feature type="transmembrane region" description="Helical" evidence="11">
    <location>
        <begin position="152"/>
        <end position="174"/>
    </location>
</feature>
<dbReference type="GO" id="GO:0015386">
    <property type="term" value="F:potassium:proton antiporter activity"/>
    <property type="evidence" value="ECO:0007669"/>
    <property type="project" value="TreeGrafter"/>
</dbReference>
<dbReference type="Proteomes" id="UP000028501">
    <property type="component" value="Chromosome"/>
</dbReference>
<evidence type="ECO:0000313" key="13">
    <source>
        <dbReference type="EMBL" id="AIG97722.1"/>
    </source>
</evidence>
<feature type="transmembrane region" description="Helical" evidence="11">
    <location>
        <begin position="234"/>
        <end position="251"/>
    </location>
</feature>
<evidence type="ECO:0000256" key="1">
    <source>
        <dbReference type="ARBA" id="ARBA00004651"/>
    </source>
</evidence>
<dbReference type="PANTHER" id="PTHR10110">
    <property type="entry name" value="SODIUM/HYDROGEN EXCHANGER"/>
    <property type="match status" value="1"/>
</dbReference>
<dbReference type="GO" id="GO:0051453">
    <property type="term" value="P:regulation of intracellular pH"/>
    <property type="evidence" value="ECO:0007669"/>
    <property type="project" value="TreeGrafter"/>
</dbReference>
<proteinExistence type="predicted"/>
<feature type="transmembrane region" description="Helical" evidence="11">
    <location>
        <begin position="110"/>
        <end position="132"/>
    </location>
</feature>
<feature type="transmembrane region" description="Helical" evidence="11">
    <location>
        <begin position="56"/>
        <end position="73"/>
    </location>
</feature>
<keyword evidence="6 11" id="KW-1133">Transmembrane helix</keyword>
<evidence type="ECO:0000256" key="2">
    <source>
        <dbReference type="ARBA" id="ARBA00022448"/>
    </source>
</evidence>
<evidence type="ECO:0000256" key="8">
    <source>
        <dbReference type="ARBA" id="ARBA00023065"/>
    </source>
</evidence>
<dbReference type="PRINTS" id="PR01084">
    <property type="entry name" value="NAHEXCHNGR"/>
</dbReference>
<evidence type="ECO:0000256" key="9">
    <source>
        <dbReference type="ARBA" id="ARBA00023136"/>
    </source>
</evidence>
<dbReference type="NCBIfam" id="TIGR00831">
    <property type="entry name" value="a_cpa1"/>
    <property type="match status" value="1"/>
</dbReference>
<dbReference type="InterPro" id="IPR006153">
    <property type="entry name" value="Cation/H_exchanger_TM"/>
</dbReference>
<dbReference type="GeneID" id="24794444"/>
<evidence type="ECO:0000259" key="12">
    <source>
        <dbReference type="Pfam" id="PF00999"/>
    </source>
</evidence>
<evidence type="ECO:0000313" key="14">
    <source>
        <dbReference type="Proteomes" id="UP000028501"/>
    </source>
</evidence>
<evidence type="ECO:0000256" key="10">
    <source>
        <dbReference type="ARBA" id="ARBA00023201"/>
    </source>
</evidence>
<dbReference type="Gene3D" id="6.10.140.1330">
    <property type="match status" value="1"/>
</dbReference>
<feature type="domain" description="Cation/H+ exchanger transmembrane" evidence="12">
    <location>
        <begin position="15"/>
        <end position="376"/>
    </location>
</feature>
<dbReference type="InterPro" id="IPR004709">
    <property type="entry name" value="NaH_exchanger"/>
</dbReference>
<evidence type="ECO:0000256" key="4">
    <source>
        <dbReference type="ARBA" id="ARBA00022475"/>
    </source>
</evidence>
<keyword evidence="4" id="KW-1003">Cell membrane</keyword>
<comment type="subcellular location">
    <subcellularLocation>
        <location evidence="1">Cell membrane</location>
        <topology evidence="1">Multi-pass membrane protein</topology>
    </subcellularLocation>
</comment>
<evidence type="ECO:0000256" key="6">
    <source>
        <dbReference type="ARBA" id="ARBA00022989"/>
    </source>
</evidence>
<dbReference type="Pfam" id="PF00999">
    <property type="entry name" value="Na_H_Exchanger"/>
    <property type="match status" value="1"/>
</dbReference>
<keyword evidence="5 11" id="KW-0812">Transmembrane</keyword>
<dbReference type="GO" id="GO:0015385">
    <property type="term" value="F:sodium:proton antiporter activity"/>
    <property type="evidence" value="ECO:0007669"/>
    <property type="project" value="InterPro"/>
</dbReference>
<evidence type="ECO:0000256" key="7">
    <source>
        <dbReference type="ARBA" id="ARBA00023053"/>
    </source>
</evidence>
<protein>
    <submittedName>
        <fullName evidence="13">Na+/H+ antiporter, bacterial form</fullName>
    </submittedName>
</protein>
<dbReference type="InterPro" id="IPR004705">
    <property type="entry name" value="Cation/H_exchanger_CPA1_bac"/>
</dbReference>
<feature type="transmembrane region" description="Helical" evidence="11">
    <location>
        <begin position="30"/>
        <end position="50"/>
    </location>
</feature>
<feature type="transmembrane region" description="Helical" evidence="11">
    <location>
        <begin position="211"/>
        <end position="228"/>
    </location>
</feature>
<dbReference type="AlphaFoldDB" id="A0A075WDG9"/>
<feature type="transmembrane region" description="Helical" evidence="11">
    <location>
        <begin position="85"/>
        <end position="104"/>
    </location>
</feature>
<feature type="transmembrane region" description="Helical" evidence="11">
    <location>
        <begin position="263"/>
        <end position="286"/>
    </location>
</feature>